<comment type="caution">
    <text evidence="1">The sequence shown here is derived from an EMBL/GenBank/DDBJ whole genome shotgun (WGS) entry which is preliminary data.</text>
</comment>
<feature type="non-terminal residue" evidence="1">
    <location>
        <position position="79"/>
    </location>
</feature>
<evidence type="ECO:0000313" key="1">
    <source>
        <dbReference type="EMBL" id="RML24942.1"/>
    </source>
</evidence>
<proteinExistence type="predicted"/>
<evidence type="ECO:0000313" key="2">
    <source>
        <dbReference type="Proteomes" id="UP000267978"/>
    </source>
</evidence>
<dbReference type="AlphaFoldDB" id="A0AB74A470"/>
<accession>A0AB74A470</accession>
<dbReference type="EMBL" id="RBNO01000074">
    <property type="protein sequence ID" value="RML24942.1"/>
    <property type="molecule type" value="Genomic_DNA"/>
</dbReference>
<reference evidence="1 2" key="1">
    <citation type="submission" date="2018-08" db="EMBL/GenBank/DDBJ databases">
        <title>Recombination of ecologically and evolutionarily significant loci maintains genetic cohesion in the Pseudomonas syringae species complex.</title>
        <authorList>
            <person name="Dillon M."/>
            <person name="Thakur S."/>
            <person name="Almeida R.N.D."/>
            <person name="Weir B.S."/>
            <person name="Guttman D.S."/>
        </authorList>
    </citation>
    <scope>NUCLEOTIDE SEQUENCE [LARGE SCALE GENOMIC DNA]</scope>
    <source>
        <strain evidence="1 2">ICMP 3946</strain>
    </source>
</reference>
<organism evidence="1 2">
    <name type="scientific">Pseudomonas syringae pv. lapsa</name>
    <dbReference type="NCBI Taxonomy" id="199201"/>
    <lineage>
        <taxon>Bacteria</taxon>
        <taxon>Pseudomonadati</taxon>
        <taxon>Pseudomonadota</taxon>
        <taxon>Gammaproteobacteria</taxon>
        <taxon>Pseudomonadales</taxon>
        <taxon>Pseudomonadaceae</taxon>
        <taxon>Pseudomonas</taxon>
        <taxon>Pseudomonas syringae</taxon>
    </lineage>
</organism>
<feature type="non-terminal residue" evidence="1">
    <location>
        <position position="1"/>
    </location>
</feature>
<dbReference type="Proteomes" id="UP000267978">
    <property type="component" value="Unassembled WGS sequence"/>
</dbReference>
<protein>
    <submittedName>
        <fullName evidence="1">Uncharacterized protein</fullName>
    </submittedName>
</protein>
<gene>
    <name evidence="1" type="ORF">ALQ98_00027</name>
</gene>
<name>A0AB74A470_PSESX</name>
<sequence>NVEANLFAKGPVQSRKIWRSKQCLREQVRSYKSHPAPMPKRRSELVRERASTVAEDLAFETMPSRTSSLLQRPVLMTER</sequence>